<feature type="non-terminal residue" evidence="3">
    <location>
        <position position="1"/>
    </location>
</feature>
<proteinExistence type="predicted"/>
<dbReference type="EMBL" id="LJIG01009790">
    <property type="protein sequence ID" value="KRT82376.1"/>
    <property type="molecule type" value="Genomic_DNA"/>
</dbReference>
<name>A0A0T6B4S1_9SCAR</name>
<reference evidence="3 4" key="1">
    <citation type="submission" date="2015-09" db="EMBL/GenBank/DDBJ databases">
        <title>Draft genome of the scarab beetle Oryctes borbonicus.</title>
        <authorList>
            <person name="Meyer J.M."/>
            <person name="Markov G.V."/>
            <person name="Baskaran P."/>
            <person name="Herrmann M."/>
            <person name="Sommer R.J."/>
            <person name="Roedelsperger C."/>
        </authorList>
    </citation>
    <scope>NUCLEOTIDE SEQUENCE [LARGE SCALE GENOMIC DNA]</scope>
    <source>
        <strain evidence="3">OB123</strain>
        <tissue evidence="3">Whole animal</tissue>
    </source>
</reference>
<evidence type="ECO:0000313" key="3">
    <source>
        <dbReference type="EMBL" id="KRT82376.1"/>
    </source>
</evidence>
<accession>A0A0T6B4S1</accession>
<dbReference type="AlphaFoldDB" id="A0A0T6B4S1"/>
<evidence type="ECO:0000256" key="2">
    <source>
        <dbReference type="SAM" id="MobiDB-lite"/>
    </source>
</evidence>
<organism evidence="3 4">
    <name type="scientific">Oryctes borbonicus</name>
    <dbReference type="NCBI Taxonomy" id="1629725"/>
    <lineage>
        <taxon>Eukaryota</taxon>
        <taxon>Metazoa</taxon>
        <taxon>Ecdysozoa</taxon>
        <taxon>Arthropoda</taxon>
        <taxon>Hexapoda</taxon>
        <taxon>Insecta</taxon>
        <taxon>Pterygota</taxon>
        <taxon>Neoptera</taxon>
        <taxon>Endopterygota</taxon>
        <taxon>Coleoptera</taxon>
        <taxon>Polyphaga</taxon>
        <taxon>Scarabaeiformia</taxon>
        <taxon>Scarabaeidae</taxon>
        <taxon>Dynastinae</taxon>
        <taxon>Oryctes</taxon>
    </lineage>
</organism>
<feature type="coiled-coil region" evidence="1">
    <location>
        <begin position="98"/>
        <end position="132"/>
    </location>
</feature>
<keyword evidence="4" id="KW-1185">Reference proteome</keyword>
<feature type="region of interest" description="Disordered" evidence="2">
    <location>
        <begin position="1"/>
        <end position="48"/>
    </location>
</feature>
<sequence length="547" mass="58779">FEATSETPLGVTQPPSLPDTTTNTPPTFAATQRSRQRTTTPPITPPPALERLAELRVRENFGELSTTSDFFNPTTPAPQVPTASTTLQTTLKSINSKVRQLTEQQKKDLEELAKLEKEQQAILQQLAFLTRLNLAASPKPSRSPSNLAGRVLEFAAERNKKATTENPSSLNLLETLTKQASKPTETKTPSIEEILKQFNVNPNTVTASSLTSTYGKSSDAILAALLKEQGIEPSTPKALGDQLKTTTPVPLTTSTRKIATTKRRITTTTARPGPIMQGLNWLLNALAPTPTTKKPPARKKAPSAAKTRANTIPQDVEVFSSQPTELTPVVVTAPPKPRSATPQGRQGSRLRKPLHSLSEEEVKNLINQLETAQRDPSKAQSIDFGSLGLAESTQKTTTLVADNAVQITNSGKVGANSKLTLAPEASATEAEIVPLVYNRRRSTTPIPSGVSNSIIDDLREETTTMRPRRTTVPPLQLNPVPGIDNQGETQVRGQLINAAVNVTRAISQFLGSAIQGAAQSFQSFIGSGSRQVGNYFSSSSISSNRPG</sequence>
<comment type="caution">
    <text evidence="3">The sequence shown here is derived from an EMBL/GenBank/DDBJ whole genome shotgun (WGS) entry which is preliminary data.</text>
</comment>
<dbReference type="Proteomes" id="UP000051574">
    <property type="component" value="Unassembled WGS sequence"/>
</dbReference>
<evidence type="ECO:0000313" key="4">
    <source>
        <dbReference type="Proteomes" id="UP000051574"/>
    </source>
</evidence>
<feature type="compositionally biased region" description="Low complexity" evidence="2">
    <location>
        <begin position="18"/>
        <end position="27"/>
    </location>
</feature>
<evidence type="ECO:0000256" key="1">
    <source>
        <dbReference type="SAM" id="Coils"/>
    </source>
</evidence>
<feature type="region of interest" description="Disordered" evidence="2">
    <location>
        <begin position="329"/>
        <end position="357"/>
    </location>
</feature>
<feature type="region of interest" description="Disordered" evidence="2">
    <location>
        <begin position="288"/>
        <end position="308"/>
    </location>
</feature>
<protein>
    <submittedName>
        <fullName evidence="3">Uncharacterized protein</fullName>
    </submittedName>
</protein>
<gene>
    <name evidence="3" type="ORF">AMK59_4467</name>
</gene>
<dbReference type="OrthoDB" id="7701360at2759"/>
<keyword evidence="1" id="KW-0175">Coiled coil</keyword>